<feature type="region of interest" description="Disordered" evidence="1">
    <location>
        <begin position="1"/>
        <end position="23"/>
    </location>
</feature>
<keyword evidence="3" id="KW-1185">Reference proteome</keyword>
<accession>A0AAD7GS05</accession>
<dbReference type="AlphaFoldDB" id="A0AAD7GS05"/>
<dbReference type="EMBL" id="JARKIE010000011">
    <property type="protein sequence ID" value="KAJ7703999.1"/>
    <property type="molecule type" value="Genomic_DNA"/>
</dbReference>
<reference evidence="2" key="1">
    <citation type="submission" date="2023-03" db="EMBL/GenBank/DDBJ databases">
        <title>Massive genome expansion in bonnet fungi (Mycena s.s.) driven by repeated elements and novel gene families across ecological guilds.</title>
        <authorList>
            <consortium name="Lawrence Berkeley National Laboratory"/>
            <person name="Harder C.B."/>
            <person name="Miyauchi S."/>
            <person name="Viragh M."/>
            <person name="Kuo A."/>
            <person name="Thoen E."/>
            <person name="Andreopoulos B."/>
            <person name="Lu D."/>
            <person name="Skrede I."/>
            <person name="Drula E."/>
            <person name="Henrissat B."/>
            <person name="Morin E."/>
            <person name="Kohler A."/>
            <person name="Barry K."/>
            <person name="LaButti K."/>
            <person name="Morin E."/>
            <person name="Salamov A."/>
            <person name="Lipzen A."/>
            <person name="Mereny Z."/>
            <person name="Hegedus B."/>
            <person name="Baldrian P."/>
            <person name="Stursova M."/>
            <person name="Weitz H."/>
            <person name="Taylor A."/>
            <person name="Grigoriev I.V."/>
            <person name="Nagy L.G."/>
            <person name="Martin F."/>
            <person name="Kauserud H."/>
        </authorList>
    </citation>
    <scope>NUCLEOTIDE SEQUENCE</scope>
    <source>
        <strain evidence="2">CBHHK067</strain>
    </source>
</reference>
<protein>
    <submittedName>
        <fullName evidence="2">Uncharacterized protein</fullName>
    </submittedName>
</protein>
<evidence type="ECO:0000313" key="2">
    <source>
        <dbReference type="EMBL" id="KAJ7703999.1"/>
    </source>
</evidence>
<sequence length="164" mass="17500">MTEVSTSSTNSFLEEDHIEQQPPSPTALLSTMFNLLRQMGIDPTALLGADFTKLHAIATATVAESVAAAINREILVPVKVQAPATKVHSILLSVNWLINSVAVQGRGTPMKASCNCGLQPDKVLAHIILKLIVWNASQKASLAAMSDIGVDAKQISSWDSVELK</sequence>
<organism evidence="2 3">
    <name type="scientific">Mycena rosella</name>
    <name type="common">Pink bonnet</name>
    <name type="synonym">Agaricus rosellus</name>
    <dbReference type="NCBI Taxonomy" id="1033263"/>
    <lineage>
        <taxon>Eukaryota</taxon>
        <taxon>Fungi</taxon>
        <taxon>Dikarya</taxon>
        <taxon>Basidiomycota</taxon>
        <taxon>Agaricomycotina</taxon>
        <taxon>Agaricomycetes</taxon>
        <taxon>Agaricomycetidae</taxon>
        <taxon>Agaricales</taxon>
        <taxon>Marasmiineae</taxon>
        <taxon>Mycenaceae</taxon>
        <taxon>Mycena</taxon>
    </lineage>
</organism>
<name>A0AAD7GS05_MYCRO</name>
<dbReference type="Proteomes" id="UP001221757">
    <property type="component" value="Unassembled WGS sequence"/>
</dbReference>
<gene>
    <name evidence="2" type="ORF">B0H17DRAFT_1127023</name>
</gene>
<comment type="caution">
    <text evidence="2">The sequence shown here is derived from an EMBL/GenBank/DDBJ whole genome shotgun (WGS) entry which is preliminary data.</text>
</comment>
<evidence type="ECO:0000256" key="1">
    <source>
        <dbReference type="SAM" id="MobiDB-lite"/>
    </source>
</evidence>
<evidence type="ECO:0000313" key="3">
    <source>
        <dbReference type="Proteomes" id="UP001221757"/>
    </source>
</evidence>
<proteinExistence type="predicted"/>
<feature type="compositionally biased region" description="Polar residues" evidence="1">
    <location>
        <begin position="1"/>
        <end position="12"/>
    </location>
</feature>